<comment type="caution">
    <text evidence="2">The sequence shown here is derived from an EMBL/GenBank/DDBJ whole genome shotgun (WGS) entry which is preliminary data.</text>
</comment>
<dbReference type="EMBL" id="JBHSOC010000018">
    <property type="protein sequence ID" value="MFC5642267.1"/>
    <property type="molecule type" value="Genomic_DNA"/>
</dbReference>
<sequence>MPEIAGRDEFAALIVRTDYADEAAWRAVVAEVTQPWGPGGEYEAWVHLVDDPAWAGAAPDAVLTAVRRDEELSVVFVADSTTMQTARLPLLALDVWCEDEELDPVYYQELVDCPPAREFRTSPAAVHDVHANLSIGNMDFEEFAEAALADPEGILRPTR</sequence>
<name>A0ABW0V974_9ACTN</name>
<dbReference type="InterPro" id="IPR053832">
    <property type="entry name" value="DUF6924"/>
</dbReference>
<dbReference type="Pfam" id="PF21962">
    <property type="entry name" value="DUF6924"/>
    <property type="match status" value="1"/>
</dbReference>
<evidence type="ECO:0000259" key="1">
    <source>
        <dbReference type="Pfam" id="PF21962"/>
    </source>
</evidence>
<organism evidence="2 3">
    <name type="scientific">Kitasatospora cinereorecta</name>
    <dbReference type="NCBI Taxonomy" id="285560"/>
    <lineage>
        <taxon>Bacteria</taxon>
        <taxon>Bacillati</taxon>
        <taxon>Actinomycetota</taxon>
        <taxon>Actinomycetes</taxon>
        <taxon>Kitasatosporales</taxon>
        <taxon>Streptomycetaceae</taxon>
        <taxon>Kitasatospora</taxon>
    </lineage>
</organism>
<accession>A0ABW0V974</accession>
<gene>
    <name evidence="2" type="ORF">ACFPZF_13025</name>
</gene>
<evidence type="ECO:0000313" key="2">
    <source>
        <dbReference type="EMBL" id="MFC5642267.1"/>
    </source>
</evidence>
<feature type="domain" description="DUF6924" evidence="1">
    <location>
        <begin position="12"/>
        <end position="156"/>
    </location>
</feature>
<reference evidence="3" key="1">
    <citation type="journal article" date="2019" name="Int. J. Syst. Evol. Microbiol.">
        <title>The Global Catalogue of Microorganisms (GCM) 10K type strain sequencing project: providing services to taxonomists for standard genome sequencing and annotation.</title>
        <authorList>
            <consortium name="The Broad Institute Genomics Platform"/>
            <consortium name="The Broad Institute Genome Sequencing Center for Infectious Disease"/>
            <person name="Wu L."/>
            <person name="Ma J."/>
        </authorList>
    </citation>
    <scope>NUCLEOTIDE SEQUENCE [LARGE SCALE GENOMIC DNA]</scope>
    <source>
        <strain evidence="3">CGMCC 4.1622</strain>
    </source>
</reference>
<keyword evidence="3" id="KW-1185">Reference proteome</keyword>
<protein>
    <submittedName>
        <fullName evidence="2">DUF6924 domain-containing protein</fullName>
    </submittedName>
</protein>
<proteinExistence type="predicted"/>
<dbReference type="Proteomes" id="UP001596066">
    <property type="component" value="Unassembled WGS sequence"/>
</dbReference>
<evidence type="ECO:0000313" key="3">
    <source>
        <dbReference type="Proteomes" id="UP001596066"/>
    </source>
</evidence>